<feature type="region of interest" description="Disordered" evidence="1">
    <location>
        <begin position="1"/>
        <end position="29"/>
    </location>
</feature>
<feature type="region of interest" description="Disordered" evidence="1">
    <location>
        <begin position="72"/>
        <end position="101"/>
    </location>
</feature>
<evidence type="ECO:0000313" key="3">
    <source>
        <dbReference type="Proteomes" id="UP000481861"/>
    </source>
</evidence>
<accession>A0A7C8M3Y7</accession>
<feature type="compositionally biased region" description="Basic and acidic residues" evidence="1">
    <location>
        <begin position="90"/>
        <end position="101"/>
    </location>
</feature>
<comment type="caution">
    <text evidence="2">The sequence shown here is derived from an EMBL/GenBank/DDBJ whole genome shotgun (WGS) entry which is preliminary data.</text>
</comment>
<keyword evidence="3" id="KW-1185">Reference proteome</keyword>
<dbReference type="OrthoDB" id="10601543at2759"/>
<dbReference type="EMBL" id="JAADJZ010000022">
    <property type="protein sequence ID" value="KAF2867758.1"/>
    <property type="molecule type" value="Genomic_DNA"/>
</dbReference>
<organism evidence="2 3">
    <name type="scientific">Massariosphaeria phaeospora</name>
    <dbReference type="NCBI Taxonomy" id="100035"/>
    <lineage>
        <taxon>Eukaryota</taxon>
        <taxon>Fungi</taxon>
        <taxon>Dikarya</taxon>
        <taxon>Ascomycota</taxon>
        <taxon>Pezizomycotina</taxon>
        <taxon>Dothideomycetes</taxon>
        <taxon>Pleosporomycetidae</taxon>
        <taxon>Pleosporales</taxon>
        <taxon>Pleosporales incertae sedis</taxon>
        <taxon>Massariosphaeria</taxon>
    </lineage>
</organism>
<gene>
    <name evidence="2" type="ORF">BDV95DRAFT_622091</name>
</gene>
<reference evidence="2 3" key="1">
    <citation type="submission" date="2020-01" db="EMBL/GenBank/DDBJ databases">
        <authorList>
            <consortium name="DOE Joint Genome Institute"/>
            <person name="Haridas S."/>
            <person name="Albert R."/>
            <person name="Binder M."/>
            <person name="Bloem J."/>
            <person name="Labutti K."/>
            <person name="Salamov A."/>
            <person name="Andreopoulos B."/>
            <person name="Baker S.E."/>
            <person name="Barry K."/>
            <person name="Bills G."/>
            <person name="Bluhm B.H."/>
            <person name="Cannon C."/>
            <person name="Castanera R."/>
            <person name="Culley D.E."/>
            <person name="Daum C."/>
            <person name="Ezra D."/>
            <person name="Gonzalez J.B."/>
            <person name="Henrissat B."/>
            <person name="Kuo A."/>
            <person name="Liang C."/>
            <person name="Lipzen A."/>
            <person name="Lutzoni F."/>
            <person name="Magnuson J."/>
            <person name="Mondo S."/>
            <person name="Nolan M."/>
            <person name="Ohm R."/>
            <person name="Pangilinan J."/>
            <person name="Park H.-J.H."/>
            <person name="Ramirez L."/>
            <person name="Alfaro M."/>
            <person name="Sun H."/>
            <person name="Tritt A."/>
            <person name="Yoshinaga Y."/>
            <person name="Zwiers L.-H.L."/>
            <person name="Turgeon B.G."/>
            <person name="Goodwin S.B."/>
            <person name="Spatafora J.W."/>
            <person name="Crous P.W."/>
            <person name="Grigoriev I.V."/>
        </authorList>
    </citation>
    <scope>NUCLEOTIDE SEQUENCE [LARGE SCALE GENOMIC DNA]</scope>
    <source>
        <strain evidence="2 3">CBS 611.86</strain>
    </source>
</reference>
<feature type="compositionally biased region" description="Basic and acidic residues" evidence="1">
    <location>
        <begin position="142"/>
        <end position="154"/>
    </location>
</feature>
<dbReference type="AlphaFoldDB" id="A0A7C8M3Y7"/>
<evidence type="ECO:0000256" key="1">
    <source>
        <dbReference type="SAM" id="MobiDB-lite"/>
    </source>
</evidence>
<name>A0A7C8M3Y7_9PLEO</name>
<evidence type="ECO:0000313" key="2">
    <source>
        <dbReference type="EMBL" id="KAF2867758.1"/>
    </source>
</evidence>
<dbReference type="Proteomes" id="UP000481861">
    <property type="component" value="Unassembled WGS sequence"/>
</dbReference>
<sequence>MGRGGLQLHSLDGSATWTVGSRERPSPEEVSDFQYPLCLHCHYSKVEGHPERVECPWPCGSCLTRDHQGKLCPKDNRSQQQYKPYVPRKPRVEAPEQKSSELKGNLVTMVIRSRPLEGERSATTWRSIQREADVKEEDFESPEPRVKDKEEDCE</sequence>
<protein>
    <submittedName>
        <fullName evidence="2">Uncharacterized protein</fullName>
    </submittedName>
</protein>
<feature type="region of interest" description="Disordered" evidence="1">
    <location>
        <begin position="113"/>
        <end position="154"/>
    </location>
</feature>
<proteinExistence type="predicted"/>